<sequence length="361" mass="40457">MLPKGITLIGGTWKSVTDFLRSSPPFTEAAVVPSVTMSEEHLMLRWKNLLEECQSGTTLPLDVFGQISGLLQVAILFIDCDTRLSLIRAVANQIFIWSASFSACVTLELCRMVLICLLSQETIYHQEKENSHVIWWLLPINIQLLCAADQDWGKLDAEPLGTVERISNLTSVYLDALSKLLYDPTGFSPRHISFSWIRAAYRLIVHAACQSSPENDIFRAAVGFLVVLEATEADLWQDFMLYFASPMRSAVTEIYKLANASTPISTQNVNRTSDTALLERFLVELDNLNSLSGRVPVYATTSYRERLSLLVCCLFDRFACIFLYAAGVTSQSHPVLWNTLYTETNARSVEAWAEFWLAGSA</sequence>
<dbReference type="OrthoDB" id="6242958at2759"/>
<keyword evidence="2" id="KW-1185">Reference proteome</keyword>
<comment type="caution">
    <text evidence="1">The sequence shown here is derived from an EMBL/GenBank/DDBJ whole genome shotgun (WGS) entry which is preliminary data.</text>
</comment>
<evidence type="ECO:0000313" key="2">
    <source>
        <dbReference type="Proteomes" id="UP000286415"/>
    </source>
</evidence>
<name>A0A8T1MTM4_CLOSI</name>
<reference evidence="1 2" key="1">
    <citation type="journal article" date="2018" name="Biotechnol. Adv.">
        <title>Improved genomic resources and new bioinformatic workflow for the carcinogenic parasite Clonorchis sinensis: Biotechnological implications.</title>
        <authorList>
            <person name="Wang D."/>
            <person name="Korhonen P.K."/>
            <person name="Gasser R.B."/>
            <person name="Young N.D."/>
        </authorList>
    </citation>
    <scope>NUCLEOTIDE SEQUENCE [LARGE SCALE GENOMIC DNA]</scope>
    <source>
        <strain evidence="1">Cs-k2</strain>
    </source>
</reference>
<dbReference type="AlphaFoldDB" id="A0A8T1MTM4"/>
<organism evidence="1 2">
    <name type="scientific">Clonorchis sinensis</name>
    <name type="common">Chinese liver fluke</name>
    <dbReference type="NCBI Taxonomy" id="79923"/>
    <lineage>
        <taxon>Eukaryota</taxon>
        <taxon>Metazoa</taxon>
        <taxon>Spiralia</taxon>
        <taxon>Lophotrochozoa</taxon>
        <taxon>Platyhelminthes</taxon>
        <taxon>Trematoda</taxon>
        <taxon>Digenea</taxon>
        <taxon>Opisthorchiida</taxon>
        <taxon>Opisthorchiata</taxon>
        <taxon>Opisthorchiidae</taxon>
        <taxon>Clonorchis</taxon>
    </lineage>
</organism>
<accession>A0A8T1MTM4</accession>
<proteinExistence type="predicted"/>
<gene>
    <name evidence="1" type="ORF">CSKR_114346</name>
</gene>
<dbReference type="EMBL" id="NIRI02000042">
    <property type="protein sequence ID" value="KAG5452222.1"/>
    <property type="molecule type" value="Genomic_DNA"/>
</dbReference>
<reference evidence="1 2" key="2">
    <citation type="journal article" date="2021" name="Genomics">
        <title>High-quality reference genome for Clonorchis sinensis.</title>
        <authorList>
            <person name="Young N.D."/>
            <person name="Stroehlein A.J."/>
            <person name="Kinkar L."/>
            <person name="Wang T."/>
            <person name="Sohn W.M."/>
            <person name="Chang B.C.H."/>
            <person name="Kaur P."/>
            <person name="Weisz D."/>
            <person name="Dudchenko O."/>
            <person name="Aiden E.L."/>
            <person name="Korhonen P.K."/>
            <person name="Gasser R.B."/>
        </authorList>
    </citation>
    <scope>NUCLEOTIDE SEQUENCE [LARGE SCALE GENOMIC DNA]</scope>
    <source>
        <strain evidence="1">Cs-k2</strain>
    </source>
</reference>
<evidence type="ECO:0000313" key="1">
    <source>
        <dbReference type="EMBL" id="KAG5452222.1"/>
    </source>
</evidence>
<dbReference type="Proteomes" id="UP000286415">
    <property type="component" value="Unassembled WGS sequence"/>
</dbReference>
<protein>
    <submittedName>
        <fullName evidence="1">Uncharacterized protein</fullName>
    </submittedName>
</protein>